<name>E3NQR6_CAERE</name>
<dbReference type="InParanoid" id="E3NQR6"/>
<dbReference type="GO" id="GO:0012507">
    <property type="term" value="C:ER to Golgi transport vesicle membrane"/>
    <property type="evidence" value="ECO:0007669"/>
    <property type="project" value="TreeGrafter"/>
</dbReference>
<proteinExistence type="predicted"/>
<dbReference type="InterPro" id="IPR024095">
    <property type="entry name" value="Vesicle_P115"/>
</dbReference>
<dbReference type="GO" id="GO:0005783">
    <property type="term" value="C:endoplasmic reticulum"/>
    <property type="evidence" value="ECO:0007669"/>
    <property type="project" value="TreeGrafter"/>
</dbReference>
<dbReference type="GO" id="GO:0006886">
    <property type="term" value="P:intracellular protein transport"/>
    <property type="evidence" value="ECO:0007669"/>
    <property type="project" value="TreeGrafter"/>
</dbReference>
<evidence type="ECO:0000313" key="2">
    <source>
        <dbReference type="Proteomes" id="UP000008281"/>
    </source>
</evidence>
<sequence length="138" mass="15357">MSLFRNFFGGGQPDDDEDNGAEFVETLVERVETCSAPEDRRDALRALKGVAKQYRLAVGTMGMNAYIDVLETDRLNSETMTLVLDTLATVLSADDDSSESDELGERLAEMMIKRKGFIASVLAAVDQFDFGVRRFEIF</sequence>
<evidence type="ECO:0000313" key="1">
    <source>
        <dbReference type="EMBL" id="EFO85384.1"/>
    </source>
</evidence>
<dbReference type="HOGENOM" id="CLU_1857131_0_0_1"/>
<dbReference type="Gene3D" id="1.25.10.10">
    <property type="entry name" value="Leucine-rich Repeat Variant"/>
    <property type="match status" value="1"/>
</dbReference>
<dbReference type="GO" id="GO:0048211">
    <property type="term" value="P:Golgi vesicle docking"/>
    <property type="evidence" value="ECO:0007669"/>
    <property type="project" value="TreeGrafter"/>
</dbReference>
<keyword evidence="2" id="KW-1185">Reference proteome</keyword>
<protein>
    <submittedName>
        <fullName evidence="1">Uncharacterized protein</fullName>
    </submittedName>
</protein>
<accession>E3NQR6</accession>
<organism evidence="2">
    <name type="scientific">Caenorhabditis remanei</name>
    <name type="common">Caenorhabditis vulgaris</name>
    <dbReference type="NCBI Taxonomy" id="31234"/>
    <lineage>
        <taxon>Eukaryota</taxon>
        <taxon>Metazoa</taxon>
        <taxon>Ecdysozoa</taxon>
        <taxon>Nematoda</taxon>
        <taxon>Chromadorea</taxon>
        <taxon>Rhabditida</taxon>
        <taxon>Rhabditina</taxon>
        <taxon>Rhabditomorpha</taxon>
        <taxon>Rhabditoidea</taxon>
        <taxon>Rhabditidae</taxon>
        <taxon>Peloderinae</taxon>
        <taxon>Caenorhabditis</taxon>
    </lineage>
</organism>
<dbReference type="PANTHER" id="PTHR10013:SF0">
    <property type="entry name" value="GENERAL VESICULAR TRANSPORT FACTOR P115"/>
    <property type="match status" value="1"/>
</dbReference>
<dbReference type="GO" id="GO:0061025">
    <property type="term" value="P:membrane fusion"/>
    <property type="evidence" value="ECO:0007669"/>
    <property type="project" value="TreeGrafter"/>
</dbReference>
<dbReference type="InterPro" id="IPR011989">
    <property type="entry name" value="ARM-like"/>
</dbReference>
<dbReference type="AlphaFoldDB" id="E3NQR6"/>
<dbReference type="GO" id="GO:0006888">
    <property type="term" value="P:endoplasmic reticulum to Golgi vesicle-mediated transport"/>
    <property type="evidence" value="ECO:0007669"/>
    <property type="project" value="TreeGrafter"/>
</dbReference>
<dbReference type="GO" id="GO:0005795">
    <property type="term" value="C:Golgi stack"/>
    <property type="evidence" value="ECO:0007669"/>
    <property type="project" value="TreeGrafter"/>
</dbReference>
<dbReference type="OMA" id="SYRLDVG"/>
<dbReference type="EMBL" id="DS269575">
    <property type="protein sequence ID" value="EFO85384.1"/>
    <property type="molecule type" value="Genomic_DNA"/>
</dbReference>
<gene>
    <name evidence="1" type="ORF">CRE_30304</name>
</gene>
<dbReference type="STRING" id="31234.E3NQR6"/>
<dbReference type="Proteomes" id="UP000008281">
    <property type="component" value="Unassembled WGS sequence"/>
</dbReference>
<dbReference type="GO" id="GO:0045056">
    <property type="term" value="P:transcytosis"/>
    <property type="evidence" value="ECO:0007669"/>
    <property type="project" value="TreeGrafter"/>
</dbReference>
<dbReference type="PANTHER" id="PTHR10013">
    <property type="entry name" value="GENERAL VESICULAR TRANSPORT FACTOR P115"/>
    <property type="match status" value="1"/>
</dbReference>
<dbReference type="OrthoDB" id="198977at2759"/>
<dbReference type="eggNOG" id="KOG0946">
    <property type="taxonomic scope" value="Eukaryota"/>
</dbReference>
<reference evidence="1" key="1">
    <citation type="submission" date="2007-07" db="EMBL/GenBank/DDBJ databases">
        <title>PCAP assembly of the Caenorhabditis remanei genome.</title>
        <authorList>
            <consortium name="The Caenorhabditis remanei Sequencing Consortium"/>
            <person name="Wilson R.K."/>
        </authorList>
    </citation>
    <scope>NUCLEOTIDE SEQUENCE [LARGE SCALE GENOMIC DNA]</scope>
    <source>
        <strain evidence="1">PB4641</strain>
    </source>
</reference>